<dbReference type="EMBL" id="JANBPK010001205">
    <property type="protein sequence ID" value="KAJ2924790.1"/>
    <property type="molecule type" value="Genomic_DNA"/>
</dbReference>
<feature type="transmembrane region" description="Helical" evidence="2">
    <location>
        <begin position="138"/>
        <end position="160"/>
    </location>
</feature>
<keyword evidence="2" id="KW-0472">Membrane</keyword>
<evidence type="ECO:0000313" key="4">
    <source>
        <dbReference type="Proteomes" id="UP001140091"/>
    </source>
</evidence>
<organism evidence="3 4">
    <name type="scientific">Candolleomyces eurysporus</name>
    <dbReference type="NCBI Taxonomy" id="2828524"/>
    <lineage>
        <taxon>Eukaryota</taxon>
        <taxon>Fungi</taxon>
        <taxon>Dikarya</taxon>
        <taxon>Basidiomycota</taxon>
        <taxon>Agaricomycotina</taxon>
        <taxon>Agaricomycetes</taxon>
        <taxon>Agaricomycetidae</taxon>
        <taxon>Agaricales</taxon>
        <taxon>Agaricineae</taxon>
        <taxon>Psathyrellaceae</taxon>
        <taxon>Candolleomyces</taxon>
    </lineage>
</organism>
<protein>
    <submittedName>
        <fullName evidence="3">Uncharacterized protein</fullName>
    </submittedName>
</protein>
<feature type="transmembrane region" description="Helical" evidence="2">
    <location>
        <begin position="58"/>
        <end position="82"/>
    </location>
</feature>
<keyword evidence="4" id="KW-1185">Reference proteome</keyword>
<sequence length="353" mass="39175">MSEDSSLDFERLGRVFGKTLYANYVLTMVGVGIHIFMALYGLSVFLETPTELRMGRTRYIVISFLITALAAIVGSIEMAWIFNVVFEATSGEGILMVMGRDWLSWPRLVTNIVSELIVLLGDGLLIYRCYVICVGYRWLAVIPALTYISSFALFITARVIERQRPVGAADRYITAWVTLVAVTNIVVTVIIASYLIRARRTLSKALPMRDMRVYTGVAAILTESALPLGFFGIVSVVMNLAIPDNRNPGVLVVGTICEGIFWSFTGLAPHMIIFRVTTGRSWLKFPTVKDGAISNPIKFAHQTAESSFFVSSRHHQFGRNLDEAEEQRGHDSDTDGSSPSRESEGQAKNLEKV</sequence>
<feature type="transmembrane region" description="Helical" evidence="2">
    <location>
        <begin position="172"/>
        <end position="196"/>
    </location>
</feature>
<keyword evidence="2" id="KW-1133">Transmembrane helix</keyword>
<feature type="transmembrane region" description="Helical" evidence="2">
    <location>
        <begin position="217"/>
        <end position="238"/>
    </location>
</feature>
<name>A0A9W8J5D0_9AGAR</name>
<feature type="transmembrane region" description="Helical" evidence="2">
    <location>
        <begin position="250"/>
        <end position="274"/>
    </location>
</feature>
<accession>A0A9W8J5D0</accession>
<dbReference type="AlphaFoldDB" id="A0A9W8J5D0"/>
<feature type="region of interest" description="Disordered" evidence="1">
    <location>
        <begin position="320"/>
        <end position="353"/>
    </location>
</feature>
<evidence type="ECO:0000313" key="3">
    <source>
        <dbReference type="EMBL" id="KAJ2924790.1"/>
    </source>
</evidence>
<feature type="compositionally biased region" description="Basic and acidic residues" evidence="1">
    <location>
        <begin position="320"/>
        <end position="333"/>
    </location>
</feature>
<keyword evidence="2" id="KW-0812">Transmembrane</keyword>
<feature type="non-terminal residue" evidence="3">
    <location>
        <position position="1"/>
    </location>
</feature>
<comment type="caution">
    <text evidence="3">The sequence shown here is derived from an EMBL/GenBank/DDBJ whole genome shotgun (WGS) entry which is preliminary data.</text>
</comment>
<feature type="transmembrane region" description="Helical" evidence="2">
    <location>
        <begin position="102"/>
        <end position="126"/>
    </location>
</feature>
<evidence type="ECO:0000256" key="1">
    <source>
        <dbReference type="SAM" id="MobiDB-lite"/>
    </source>
</evidence>
<dbReference type="Proteomes" id="UP001140091">
    <property type="component" value="Unassembled WGS sequence"/>
</dbReference>
<reference evidence="3" key="1">
    <citation type="submission" date="2022-06" db="EMBL/GenBank/DDBJ databases">
        <title>Genome Sequence of Candolleomyces eurysporus.</title>
        <authorList>
            <person name="Buettner E."/>
        </authorList>
    </citation>
    <scope>NUCLEOTIDE SEQUENCE</scope>
    <source>
        <strain evidence="3">VTCC 930004</strain>
    </source>
</reference>
<evidence type="ECO:0000256" key="2">
    <source>
        <dbReference type="SAM" id="Phobius"/>
    </source>
</evidence>
<feature type="compositionally biased region" description="Basic and acidic residues" evidence="1">
    <location>
        <begin position="341"/>
        <end position="353"/>
    </location>
</feature>
<feature type="transmembrane region" description="Helical" evidence="2">
    <location>
        <begin position="20"/>
        <end position="46"/>
    </location>
</feature>
<gene>
    <name evidence="3" type="ORF">H1R20_g12302</name>
</gene>
<proteinExistence type="predicted"/>